<evidence type="ECO:0008006" key="3">
    <source>
        <dbReference type="Google" id="ProtNLM"/>
    </source>
</evidence>
<reference evidence="2" key="2">
    <citation type="journal article" date="2018" name="Plant J.">
        <title>The Sorghum bicolor reference genome: improved assembly, gene annotations, a transcriptome atlas, and signatures of genome organization.</title>
        <authorList>
            <person name="McCormick R.F."/>
            <person name="Truong S.K."/>
            <person name="Sreedasyam A."/>
            <person name="Jenkins J."/>
            <person name="Shu S."/>
            <person name="Sims D."/>
            <person name="Kennedy M."/>
            <person name="Amirebrahimi M."/>
            <person name="Weers B.D."/>
            <person name="McKinley B."/>
            <person name="Mattison A."/>
            <person name="Morishige D.T."/>
            <person name="Grimwood J."/>
            <person name="Schmutz J."/>
            <person name="Mullet J.E."/>
        </authorList>
    </citation>
    <scope>NUCLEOTIDE SEQUENCE [LARGE SCALE GENOMIC DNA]</scope>
    <source>
        <strain evidence="2">cv. BTx623</strain>
    </source>
</reference>
<dbReference type="Gramene" id="KXG38499">
    <property type="protein sequence ID" value="KXG38499"/>
    <property type="gene ID" value="SORBI_3001G244100"/>
</dbReference>
<dbReference type="SUPFAM" id="SSF57196">
    <property type="entry name" value="EGF/Laminin"/>
    <property type="match status" value="1"/>
</dbReference>
<feature type="non-terminal residue" evidence="1">
    <location>
        <position position="66"/>
    </location>
</feature>
<reference evidence="1 2" key="1">
    <citation type="journal article" date="2009" name="Nature">
        <title>The Sorghum bicolor genome and the diversification of grasses.</title>
        <authorList>
            <person name="Paterson A.H."/>
            <person name="Bowers J.E."/>
            <person name="Bruggmann R."/>
            <person name="Dubchak I."/>
            <person name="Grimwood J."/>
            <person name="Gundlach H."/>
            <person name="Haberer G."/>
            <person name="Hellsten U."/>
            <person name="Mitros T."/>
            <person name="Poliakov A."/>
            <person name="Schmutz J."/>
            <person name="Spannagl M."/>
            <person name="Tang H."/>
            <person name="Wang X."/>
            <person name="Wicker T."/>
            <person name="Bharti A.K."/>
            <person name="Chapman J."/>
            <person name="Feltus F.A."/>
            <person name="Gowik U."/>
            <person name="Grigoriev I.V."/>
            <person name="Lyons E."/>
            <person name="Maher C.A."/>
            <person name="Martis M."/>
            <person name="Narechania A."/>
            <person name="Otillar R.P."/>
            <person name="Penning B.W."/>
            <person name="Salamov A.A."/>
            <person name="Wang Y."/>
            <person name="Zhang L."/>
            <person name="Carpita N.C."/>
            <person name="Freeling M."/>
            <person name="Gingle A.R."/>
            <person name="Hash C.T."/>
            <person name="Keller B."/>
            <person name="Klein P."/>
            <person name="Kresovich S."/>
            <person name="McCann M.C."/>
            <person name="Ming R."/>
            <person name="Peterson D.G."/>
            <person name="Mehboob-ur-Rahman"/>
            <person name="Ware D."/>
            <person name="Westhoff P."/>
            <person name="Mayer K.F."/>
            <person name="Messing J."/>
            <person name="Rokhsar D.S."/>
        </authorList>
    </citation>
    <scope>NUCLEOTIDE SEQUENCE [LARGE SCALE GENOMIC DNA]</scope>
    <source>
        <strain evidence="2">cv. BTx623</strain>
    </source>
</reference>
<evidence type="ECO:0000313" key="2">
    <source>
        <dbReference type="Proteomes" id="UP000000768"/>
    </source>
</evidence>
<protein>
    <recommendedName>
        <fullName evidence="3">EGF-like domain-containing protein</fullName>
    </recommendedName>
</protein>
<dbReference type="Proteomes" id="UP000000768">
    <property type="component" value="Chromosome 1"/>
</dbReference>
<gene>
    <name evidence="1" type="ORF">SORBI_3001G244100</name>
</gene>
<proteinExistence type="predicted"/>
<evidence type="ECO:0000313" key="1">
    <source>
        <dbReference type="EMBL" id="KXG38499.1"/>
    </source>
</evidence>
<accession>A0A1B6QKQ7</accession>
<dbReference type="InParanoid" id="A0A1B6QKQ7"/>
<organism evidence="1 2">
    <name type="scientific">Sorghum bicolor</name>
    <name type="common">Sorghum</name>
    <name type="synonym">Sorghum vulgare</name>
    <dbReference type="NCBI Taxonomy" id="4558"/>
    <lineage>
        <taxon>Eukaryota</taxon>
        <taxon>Viridiplantae</taxon>
        <taxon>Streptophyta</taxon>
        <taxon>Embryophyta</taxon>
        <taxon>Tracheophyta</taxon>
        <taxon>Spermatophyta</taxon>
        <taxon>Magnoliopsida</taxon>
        <taxon>Liliopsida</taxon>
        <taxon>Poales</taxon>
        <taxon>Poaceae</taxon>
        <taxon>PACMAD clade</taxon>
        <taxon>Panicoideae</taxon>
        <taxon>Andropogonodae</taxon>
        <taxon>Andropogoneae</taxon>
        <taxon>Sorghinae</taxon>
        <taxon>Sorghum</taxon>
    </lineage>
</organism>
<keyword evidence="2" id="KW-1185">Reference proteome</keyword>
<sequence>CFPVNCGIGGDCEKGAGVSYQCRCKPGFKNMLNDTSMPCIDSSFKIARLGQTPAAPAPAPAGNDLY</sequence>
<dbReference type="AlphaFoldDB" id="A0A1B6QKQ7"/>
<dbReference type="EMBL" id="CM000760">
    <property type="protein sequence ID" value="KXG38499.1"/>
    <property type="molecule type" value="Genomic_DNA"/>
</dbReference>
<name>A0A1B6QKQ7_SORBI</name>